<dbReference type="Pfam" id="PF02706">
    <property type="entry name" value="Wzz"/>
    <property type="match status" value="1"/>
</dbReference>
<dbReference type="Pfam" id="PF13614">
    <property type="entry name" value="AAA_31"/>
    <property type="match status" value="1"/>
</dbReference>
<feature type="domain" description="Polysaccharide chain length determinant N-terminal" evidence="17">
    <location>
        <begin position="7"/>
        <end position="89"/>
    </location>
</feature>
<evidence type="ECO:0000256" key="14">
    <source>
        <dbReference type="ARBA" id="ARBA00053015"/>
    </source>
</evidence>
<feature type="region of interest" description="Disordered" evidence="15">
    <location>
        <begin position="439"/>
        <end position="483"/>
    </location>
</feature>
<keyword evidence="8" id="KW-0547">Nucleotide-binding</keyword>
<protein>
    <submittedName>
        <fullName evidence="19">Capsular exopolysaccharide family</fullName>
    </submittedName>
</protein>
<evidence type="ECO:0000256" key="16">
    <source>
        <dbReference type="SAM" id="Phobius"/>
    </source>
</evidence>
<dbReference type="OrthoDB" id="9812433at2"/>
<dbReference type="GO" id="GO:0005886">
    <property type="term" value="C:plasma membrane"/>
    <property type="evidence" value="ECO:0007669"/>
    <property type="project" value="UniProtKB-SubCell"/>
</dbReference>
<dbReference type="GO" id="GO:0004715">
    <property type="term" value="F:non-membrane spanning protein tyrosine kinase activity"/>
    <property type="evidence" value="ECO:0007669"/>
    <property type="project" value="UniProtKB-EC"/>
</dbReference>
<dbReference type="InterPro" id="IPR005702">
    <property type="entry name" value="Wzc-like_C"/>
</dbReference>
<sequence>MQGNVTLRSLRDHSYFIVLGVLLGLGAAGLLTWTTERTYTSSTQLFVGAVGATDTADAYEGNLFSQERVASYAQILTSPDLAERVVDELGLDLTAGELAAKVTAAPVPETVVLEVKVTDTSAERAQAIATSLGRQFASRVTELETPAGASSSTVAVSTIQTPDFNPEPASPDVPGTLGRGAAIGLVLGTGVALLRTRTDRAVRRDDDVEEAAGAHVVGRVLEQHRWARTRLPADVFGQSPAAEAYRALRVNLRHLDGRRRPQAVVVTGPLPGAGASTVAVNLSASLAASGQRVLLIDGDLRRPRVTHCLGLPDGPGLTDVLTGSAELHDVVRPWRGGRLSVLGAGPLPSDPEALLGSARMRSLLDVLRDQYDQVILDAPPLLSVVDAAVLSAVADSCLLVARYGRTRREHLAEAAAMVTRVRVPSLGVVLNRVPRRAAVGSPGARGYRAEGHRRTTETMVAGSSADPDARPGAGAPDRLPPHE</sequence>
<reference evidence="19 20" key="1">
    <citation type="submission" date="2017-06" db="EMBL/GenBank/DDBJ databases">
        <authorList>
            <person name="Kim H.J."/>
            <person name="Triplett B.A."/>
        </authorList>
    </citation>
    <scope>NUCLEOTIDE SEQUENCE [LARGE SCALE GENOMIC DNA]</scope>
    <source>
        <strain evidence="19 20">DSM 44272</strain>
    </source>
</reference>
<dbReference type="InterPro" id="IPR050445">
    <property type="entry name" value="Bact_polysacc_biosynth/exp"/>
</dbReference>
<dbReference type="PANTHER" id="PTHR32309">
    <property type="entry name" value="TYROSINE-PROTEIN KINASE"/>
    <property type="match status" value="1"/>
</dbReference>
<evidence type="ECO:0000256" key="11">
    <source>
        <dbReference type="ARBA" id="ARBA00022989"/>
    </source>
</evidence>
<gene>
    <name evidence="19" type="ORF">SAMN06272737_12424</name>
</gene>
<evidence type="ECO:0000313" key="19">
    <source>
        <dbReference type="EMBL" id="SNR77067.1"/>
    </source>
</evidence>
<evidence type="ECO:0000256" key="15">
    <source>
        <dbReference type="SAM" id="MobiDB-lite"/>
    </source>
</evidence>
<keyword evidence="12 16" id="KW-0472">Membrane</keyword>
<keyword evidence="10" id="KW-0067">ATP-binding</keyword>
<dbReference type="InterPro" id="IPR025669">
    <property type="entry name" value="AAA_dom"/>
</dbReference>
<dbReference type="GO" id="GO:0005524">
    <property type="term" value="F:ATP binding"/>
    <property type="evidence" value="ECO:0007669"/>
    <property type="project" value="UniProtKB-KW"/>
</dbReference>
<dbReference type="InterPro" id="IPR003856">
    <property type="entry name" value="LPS_length_determ_N"/>
</dbReference>
<evidence type="ECO:0000256" key="1">
    <source>
        <dbReference type="ARBA" id="ARBA00004429"/>
    </source>
</evidence>
<evidence type="ECO:0000256" key="8">
    <source>
        <dbReference type="ARBA" id="ARBA00022741"/>
    </source>
</evidence>
<evidence type="ECO:0000313" key="20">
    <source>
        <dbReference type="Proteomes" id="UP000198403"/>
    </source>
</evidence>
<keyword evidence="5" id="KW-0997">Cell inner membrane</keyword>
<evidence type="ECO:0000256" key="6">
    <source>
        <dbReference type="ARBA" id="ARBA00022679"/>
    </source>
</evidence>
<dbReference type="RefSeq" id="WP_089338107.1">
    <property type="nucleotide sequence ID" value="NZ_FZNO01000024.1"/>
</dbReference>
<evidence type="ECO:0000256" key="13">
    <source>
        <dbReference type="ARBA" id="ARBA00023137"/>
    </source>
</evidence>
<dbReference type="Proteomes" id="UP000198403">
    <property type="component" value="Unassembled WGS sequence"/>
</dbReference>
<evidence type="ECO:0000256" key="3">
    <source>
        <dbReference type="ARBA" id="ARBA00008883"/>
    </source>
</evidence>
<keyword evidence="9" id="KW-0418">Kinase</keyword>
<keyword evidence="4" id="KW-1003">Cell membrane</keyword>
<comment type="similarity">
    <text evidence="2">Belongs to the CpsC/CapA family.</text>
</comment>
<evidence type="ECO:0000256" key="9">
    <source>
        <dbReference type="ARBA" id="ARBA00022777"/>
    </source>
</evidence>
<evidence type="ECO:0000256" key="7">
    <source>
        <dbReference type="ARBA" id="ARBA00022692"/>
    </source>
</evidence>
<feature type="domain" description="AAA" evidence="18">
    <location>
        <begin position="272"/>
        <end position="401"/>
    </location>
</feature>
<dbReference type="NCBIfam" id="TIGR01007">
    <property type="entry name" value="eps_fam"/>
    <property type="match status" value="1"/>
</dbReference>
<evidence type="ECO:0000256" key="4">
    <source>
        <dbReference type="ARBA" id="ARBA00022475"/>
    </source>
</evidence>
<feature type="compositionally biased region" description="Basic and acidic residues" evidence="15">
    <location>
        <begin position="447"/>
        <end position="456"/>
    </location>
</feature>
<keyword evidence="11 16" id="KW-1133">Transmembrane helix</keyword>
<keyword evidence="20" id="KW-1185">Reference proteome</keyword>
<dbReference type="EMBL" id="FZNO01000024">
    <property type="protein sequence ID" value="SNR77067.1"/>
    <property type="molecule type" value="Genomic_DNA"/>
</dbReference>
<organism evidence="19 20">
    <name type="scientific">Blastococcus mobilis</name>
    <dbReference type="NCBI Taxonomy" id="1938746"/>
    <lineage>
        <taxon>Bacteria</taxon>
        <taxon>Bacillati</taxon>
        <taxon>Actinomycetota</taxon>
        <taxon>Actinomycetes</taxon>
        <taxon>Geodermatophilales</taxon>
        <taxon>Geodermatophilaceae</taxon>
        <taxon>Blastococcus</taxon>
    </lineage>
</organism>
<feature type="region of interest" description="Disordered" evidence="15">
    <location>
        <begin position="143"/>
        <end position="173"/>
    </location>
</feature>
<keyword evidence="13" id="KW-0829">Tyrosine-protein kinase</keyword>
<evidence type="ECO:0000256" key="5">
    <source>
        <dbReference type="ARBA" id="ARBA00022519"/>
    </source>
</evidence>
<evidence type="ECO:0000259" key="18">
    <source>
        <dbReference type="Pfam" id="PF13614"/>
    </source>
</evidence>
<dbReference type="Gene3D" id="3.40.50.300">
    <property type="entry name" value="P-loop containing nucleotide triphosphate hydrolases"/>
    <property type="match status" value="1"/>
</dbReference>
<proteinExistence type="inferred from homology"/>
<evidence type="ECO:0000259" key="17">
    <source>
        <dbReference type="Pfam" id="PF02706"/>
    </source>
</evidence>
<dbReference type="CDD" id="cd05387">
    <property type="entry name" value="BY-kinase"/>
    <property type="match status" value="1"/>
</dbReference>
<keyword evidence="6" id="KW-0808">Transferase</keyword>
<keyword evidence="7 16" id="KW-0812">Transmembrane</keyword>
<feature type="compositionally biased region" description="Low complexity" evidence="15">
    <location>
        <begin position="149"/>
        <end position="158"/>
    </location>
</feature>
<dbReference type="AlphaFoldDB" id="A0A238Z126"/>
<name>A0A238Z126_9ACTN</name>
<comment type="subcellular location">
    <subcellularLocation>
        <location evidence="1">Cell inner membrane</location>
        <topology evidence="1">Multi-pass membrane protein</topology>
    </subcellularLocation>
</comment>
<evidence type="ECO:0000256" key="12">
    <source>
        <dbReference type="ARBA" id="ARBA00023136"/>
    </source>
</evidence>
<evidence type="ECO:0000256" key="2">
    <source>
        <dbReference type="ARBA" id="ARBA00006683"/>
    </source>
</evidence>
<dbReference type="SUPFAM" id="SSF52540">
    <property type="entry name" value="P-loop containing nucleoside triphosphate hydrolases"/>
    <property type="match status" value="1"/>
</dbReference>
<dbReference type="InterPro" id="IPR027417">
    <property type="entry name" value="P-loop_NTPase"/>
</dbReference>
<comment type="similarity">
    <text evidence="3">Belongs to the etk/wzc family.</text>
</comment>
<accession>A0A238Z126</accession>
<evidence type="ECO:0000256" key="10">
    <source>
        <dbReference type="ARBA" id="ARBA00022840"/>
    </source>
</evidence>
<feature type="transmembrane region" description="Helical" evidence="16">
    <location>
        <begin position="12"/>
        <end position="33"/>
    </location>
</feature>
<comment type="catalytic activity">
    <reaction evidence="14">
        <text>L-tyrosyl-[protein] + ATP = O-phospho-L-tyrosyl-[protein] + ADP + H(+)</text>
        <dbReference type="Rhea" id="RHEA:10596"/>
        <dbReference type="Rhea" id="RHEA-COMP:10136"/>
        <dbReference type="Rhea" id="RHEA-COMP:20101"/>
        <dbReference type="ChEBI" id="CHEBI:15378"/>
        <dbReference type="ChEBI" id="CHEBI:30616"/>
        <dbReference type="ChEBI" id="CHEBI:46858"/>
        <dbReference type="ChEBI" id="CHEBI:61978"/>
        <dbReference type="ChEBI" id="CHEBI:456216"/>
    </reaction>
</comment>
<dbReference type="PANTHER" id="PTHR32309:SF31">
    <property type="entry name" value="CAPSULAR EXOPOLYSACCHARIDE FAMILY"/>
    <property type="match status" value="1"/>
</dbReference>